<evidence type="ECO:0000313" key="1">
    <source>
        <dbReference type="EMBL" id="GMS95959.1"/>
    </source>
</evidence>
<accession>A0AAV5TNU5</accession>
<evidence type="ECO:0008006" key="3">
    <source>
        <dbReference type="Google" id="ProtNLM"/>
    </source>
</evidence>
<proteinExistence type="predicted"/>
<gene>
    <name evidence="1" type="ORF">PENTCL1PPCAC_18134</name>
</gene>
<keyword evidence="2" id="KW-1185">Reference proteome</keyword>
<reference evidence="1" key="1">
    <citation type="submission" date="2023-10" db="EMBL/GenBank/DDBJ databases">
        <title>Genome assembly of Pristionchus species.</title>
        <authorList>
            <person name="Yoshida K."/>
            <person name="Sommer R.J."/>
        </authorList>
    </citation>
    <scope>NUCLEOTIDE SEQUENCE</scope>
    <source>
        <strain evidence="1">RS0144</strain>
    </source>
</reference>
<evidence type="ECO:0000313" key="2">
    <source>
        <dbReference type="Proteomes" id="UP001432027"/>
    </source>
</evidence>
<feature type="non-terminal residue" evidence="1">
    <location>
        <position position="1"/>
    </location>
</feature>
<dbReference type="AlphaFoldDB" id="A0AAV5TNU5"/>
<dbReference type="EMBL" id="BTSX01000004">
    <property type="protein sequence ID" value="GMS95959.1"/>
    <property type="molecule type" value="Genomic_DNA"/>
</dbReference>
<name>A0AAV5TNU5_9BILA</name>
<comment type="caution">
    <text evidence="1">The sequence shown here is derived from an EMBL/GenBank/DDBJ whole genome shotgun (WGS) entry which is preliminary data.</text>
</comment>
<sequence length="80" mass="9041">EYINSYVYSTRYTGKIGYNWSMVALSGFVHSERIVNNEESMFTYSEGGEFEGETGGALPISSNRTFSLIGDKCAMNRKQY</sequence>
<dbReference type="Proteomes" id="UP001432027">
    <property type="component" value="Unassembled WGS sequence"/>
</dbReference>
<organism evidence="1 2">
    <name type="scientific">Pristionchus entomophagus</name>
    <dbReference type="NCBI Taxonomy" id="358040"/>
    <lineage>
        <taxon>Eukaryota</taxon>
        <taxon>Metazoa</taxon>
        <taxon>Ecdysozoa</taxon>
        <taxon>Nematoda</taxon>
        <taxon>Chromadorea</taxon>
        <taxon>Rhabditida</taxon>
        <taxon>Rhabditina</taxon>
        <taxon>Diplogasteromorpha</taxon>
        <taxon>Diplogasteroidea</taxon>
        <taxon>Neodiplogasteridae</taxon>
        <taxon>Pristionchus</taxon>
    </lineage>
</organism>
<protein>
    <recommendedName>
        <fullName evidence="3">DOMON domain-containing protein</fullName>
    </recommendedName>
</protein>